<feature type="domain" description="Nudix hydrolase" evidence="6">
    <location>
        <begin position="5"/>
        <end position="145"/>
    </location>
</feature>
<proteinExistence type="inferred from homology"/>
<evidence type="ECO:0000256" key="3">
    <source>
        <dbReference type="ARBA" id="ARBA00022801"/>
    </source>
</evidence>
<dbReference type="PRINTS" id="PR00502">
    <property type="entry name" value="NUDIXFAMILY"/>
</dbReference>
<evidence type="ECO:0000256" key="1">
    <source>
        <dbReference type="ARBA" id="ARBA00001946"/>
    </source>
</evidence>
<evidence type="ECO:0000313" key="8">
    <source>
        <dbReference type="Proteomes" id="UP000598996"/>
    </source>
</evidence>
<comment type="similarity">
    <text evidence="2 5">Belongs to the Nudix hydrolase family.</text>
</comment>
<name>A0ABS1VTS2_9ACTN</name>
<dbReference type="EMBL" id="JAENHO010000007">
    <property type="protein sequence ID" value="MBL7257868.1"/>
    <property type="molecule type" value="Genomic_DNA"/>
</dbReference>
<keyword evidence="3 5" id="KW-0378">Hydrolase</keyword>
<dbReference type="Pfam" id="PF00293">
    <property type="entry name" value="NUDIX"/>
    <property type="match status" value="1"/>
</dbReference>
<dbReference type="Proteomes" id="UP000598996">
    <property type="component" value="Unassembled WGS sequence"/>
</dbReference>
<organism evidence="7 8">
    <name type="scientific">Paractinoplanes lichenicola</name>
    <dbReference type="NCBI Taxonomy" id="2802976"/>
    <lineage>
        <taxon>Bacteria</taxon>
        <taxon>Bacillati</taxon>
        <taxon>Actinomycetota</taxon>
        <taxon>Actinomycetes</taxon>
        <taxon>Micromonosporales</taxon>
        <taxon>Micromonosporaceae</taxon>
        <taxon>Paractinoplanes</taxon>
    </lineage>
</organism>
<gene>
    <name evidence="7" type="ORF">JKJ07_26525</name>
</gene>
<dbReference type="InterPro" id="IPR015797">
    <property type="entry name" value="NUDIX_hydrolase-like_dom_sf"/>
</dbReference>
<evidence type="ECO:0000313" key="7">
    <source>
        <dbReference type="EMBL" id="MBL7257868.1"/>
    </source>
</evidence>
<dbReference type="PANTHER" id="PTHR43046">
    <property type="entry name" value="GDP-MANNOSE MANNOSYL HYDROLASE"/>
    <property type="match status" value="1"/>
</dbReference>
<reference evidence="7 8" key="1">
    <citation type="submission" date="2021-01" db="EMBL/GenBank/DDBJ databases">
        <title>Actinoplanes sp. nov. LDG1-01 isolated from lichen.</title>
        <authorList>
            <person name="Saeng-In P."/>
            <person name="Phongsopitanun W."/>
            <person name="Kanchanasin P."/>
            <person name="Yuki M."/>
            <person name="Kudo T."/>
            <person name="Ohkuma M."/>
            <person name="Tanasupawat S."/>
        </authorList>
    </citation>
    <scope>NUCLEOTIDE SEQUENCE [LARGE SCALE GENOMIC DNA]</scope>
    <source>
        <strain evidence="7 8">LDG1-01</strain>
    </source>
</reference>
<dbReference type="InterPro" id="IPR020476">
    <property type="entry name" value="Nudix_hydrolase"/>
</dbReference>
<evidence type="ECO:0000256" key="5">
    <source>
        <dbReference type="RuleBase" id="RU003476"/>
    </source>
</evidence>
<keyword evidence="4" id="KW-0460">Magnesium</keyword>
<dbReference type="PROSITE" id="PS00893">
    <property type="entry name" value="NUDIX_BOX"/>
    <property type="match status" value="1"/>
</dbReference>
<sequence>MSAVKRRHAVRAVILDDHHHVLLLSHHLDDTTVWAPPGGKIEPGETHLQALTRELDEEIGLALTDPPAHIWHREVTAPAYLPGWDVAINDYYLVRTAAFDPHGSLTATQLAAENTHGARWWSPTDIQTYAGPDLFGPHTLPALLTTLLTDGPPTQPLTLDT</sequence>
<dbReference type="SUPFAM" id="SSF55811">
    <property type="entry name" value="Nudix"/>
    <property type="match status" value="1"/>
</dbReference>
<comment type="caution">
    <text evidence="7">The sequence shown here is derived from an EMBL/GenBank/DDBJ whole genome shotgun (WGS) entry which is preliminary data.</text>
</comment>
<dbReference type="PROSITE" id="PS51462">
    <property type="entry name" value="NUDIX"/>
    <property type="match status" value="1"/>
</dbReference>
<comment type="cofactor">
    <cofactor evidence="1">
        <name>Mg(2+)</name>
        <dbReference type="ChEBI" id="CHEBI:18420"/>
    </cofactor>
</comment>
<evidence type="ECO:0000256" key="4">
    <source>
        <dbReference type="ARBA" id="ARBA00022842"/>
    </source>
</evidence>
<dbReference type="InterPro" id="IPR000086">
    <property type="entry name" value="NUDIX_hydrolase_dom"/>
</dbReference>
<evidence type="ECO:0000259" key="6">
    <source>
        <dbReference type="PROSITE" id="PS51462"/>
    </source>
</evidence>
<dbReference type="Gene3D" id="3.90.79.10">
    <property type="entry name" value="Nucleoside Triphosphate Pyrophosphohydrolase"/>
    <property type="match status" value="1"/>
</dbReference>
<dbReference type="InterPro" id="IPR020084">
    <property type="entry name" value="NUDIX_hydrolase_CS"/>
</dbReference>
<protein>
    <submittedName>
        <fullName evidence="7">NUDIX domain-containing protein</fullName>
    </submittedName>
</protein>
<keyword evidence="8" id="KW-1185">Reference proteome</keyword>
<accession>A0ABS1VTS2</accession>
<dbReference type="PANTHER" id="PTHR43046:SF12">
    <property type="entry name" value="GDP-MANNOSE MANNOSYL HYDROLASE"/>
    <property type="match status" value="1"/>
</dbReference>
<evidence type="ECO:0000256" key="2">
    <source>
        <dbReference type="ARBA" id="ARBA00005582"/>
    </source>
</evidence>